<protein>
    <recommendedName>
        <fullName evidence="2">Glycoside hydrolase family 2 catalytic domain-containing protein</fullName>
    </recommendedName>
</protein>
<feature type="signal peptide" evidence="1">
    <location>
        <begin position="1"/>
        <end position="28"/>
    </location>
</feature>
<dbReference type="Gene3D" id="3.20.20.80">
    <property type="entry name" value="Glycosidases"/>
    <property type="match status" value="1"/>
</dbReference>
<dbReference type="Proteomes" id="UP000587586">
    <property type="component" value="Unassembled WGS sequence"/>
</dbReference>
<dbReference type="GO" id="GO:0004553">
    <property type="term" value="F:hydrolase activity, hydrolyzing O-glycosyl compounds"/>
    <property type="evidence" value="ECO:0007669"/>
    <property type="project" value="InterPro"/>
</dbReference>
<evidence type="ECO:0000256" key="1">
    <source>
        <dbReference type="SAM" id="SignalP"/>
    </source>
</evidence>
<evidence type="ECO:0000313" key="3">
    <source>
        <dbReference type="EMBL" id="GFO67229.1"/>
    </source>
</evidence>
<name>A0A6V8N7E7_9BACT</name>
<reference evidence="4" key="1">
    <citation type="submission" date="2020-06" db="EMBL/GenBank/DDBJ databases">
        <title>Draft genomic sequecing of Geomonas sp. Red745.</title>
        <authorList>
            <person name="Itoh H."/>
            <person name="Xu Z.X."/>
            <person name="Ushijima N."/>
            <person name="Masuda Y."/>
            <person name="Shiratori Y."/>
            <person name="Senoo K."/>
        </authorList>
    </citation>
    <scope>NUCLEOTIDE SEQUENCE [LARGE SCALE GENOMIC DNA]</scope>
    <source>
        <strain evidence="4">Red745</strain>
    </source>
</reference>
<organism evidence="3 4">
    <name type="scientific">Geomonas limicola</name>
    <dbReference type="NCBI Taxonomy" id="2740186"/>
    <lineage>
        <taxon>Bacteria</taxon>
        <taxon>Pseudomonadati</taxon>
        <taxon>Thermodesulfobacteriota</taxon>
        <taxon>Desulfuromonadia</taxon>
        <taxon>Geobacterales</taxon>
        <taxon>Geobacteraceae</taxon>
        <taxon>Geomonas</taxon>
    </lineage>
</organism>
<dbReference type="AlphaFoldDB" id="A0A6V8N7E7"/>
<dbReference type="GO" id="GO:0005975">
    <property type="term" value="P:carbohydrate metabolic process"/>
    <property type="evidence" value="ECO:0007669"/>
    <property type="project" value="InterPro"/>
</dbReference>
<dbReference type="InterPro" id="IPR006103">
    <property type="entry name" value="Glyco_hydro_2_cat"/>
</dbReference>
<feature type="domain" description="Glycoside hydrolase family 2 catalytic" evidence="2">
    <location>
        <begin position="89"/>
        <end position="295"/>
    </location>
</feature>
<sequence length="1025" mass="115662">MFGSECICRLKWLLIATLLLLGCSSAFAAQQGAAEQTTVRTYRDNAGWKLLVNGESYFVKGVVWGYTPIGKNYAYSLWTKSDDEIRKVLDYDCTLMKGAGINTIRTFSNIPPRWIEYLYRTHGIMTIVNHLAGRYGFEVDGTWRSQTDYADPRTRAAIKKEVLEQVARLKGTPGVLMMALGNENNYGLEWSTSFEIEKLPVGERQAAKARFLYSMLNEIIADAKKVDPERLYTIVNGDIQYLDLIAEQCKEIDLLGVNSYRGKSFTGLWQDTKAKLDRPIVLLEFGSDGFNAKTGREDQAAQAELLKANWQEIYRKSHGHGAEGNAVGGCVFEWRDEWWKYLQTENLTVHDTNASWSNGGYAFDYVPGENNMNEEWFGITSLERPNEDGVSEARPKMAYYALREIFKVDPYRQDLASLTESFERVDLSRLALENDVRSLKLAQAQERAFFLAGGNIRAEFVSGAKGNELREKGKEAQHYSSGIMGFLDFGFQPSSNLAGNFSVNYLNSVPHRDMEEFYGKTRSNNSIELYNFNSVLKTPVTDVTAFYHVPRYHWGYEGDFYGLLNETTDIKGIDIWDSKAPFGVEFAGKKELEGLKVLVGPEVYWGANPKVMVKYNFGSGRFRYAFLHSEDIATASTSATSAAIEKATRATTFYVNSAVSPSTTVELGVISAGSEKIGDQYSRRDNGDIYYDKIRFADTLGVKGKVTHKFSESFLAWAGAGYAGLVADGGNPLVEYDTLLPYSRYGNKIEAEGGLRMVLGKSYTLAPRMLWRDNLRDANPLIPASTSGTVLYPGLIPRNRDADPFAVLDNRKALSAEFFFTYDPTPATDFYHWDFKNREDATFAYNLGFNYTDYSTPTDAFTYYYKEGGVNAAFPNGLSQAKVWKAMSRMVFNPTAGVRIANRLEAGHQQSTGAAGPSRTYYSTEFDVNLFDSHVISGYVKKDQWGPYDYYRQFNVTFPWQFSLDYMYKIYHLPENYLPFRLGKSAGIGINGILRTFDQNSPVSDYNNGKNDFSYQVSTYLTYDF</sequence>
<comment type="caution">
    <text evidence="3">The sequence shown here is derived from an EMBL/GenBank/DDBJ whole genome shotgun (WGS) entry which is preliminary data.</text>
</comment>
<keyword evidence="4" id="KW-1185">Reference proteome</keyword>
<dbReference type="SUPFAM" id="SSF51445">
    <property type="entry name" value="(Trans)glycosidases"/>
    <property type="match status" value="1"/>
</dbReference>
<proteinExistence type="predicted"/>
<evidence type="ECO:0000259" key="2">
    <source>
        <dbReference type="Pfam" id="PF02836"/>
    </source>
</evidence>
<dbReference type="EMBL" id="BLXZ01000002">
    <property type="protein sequence ID" value="GFO67229.1"/>
    <property type="molecule type" value="Genomic_DNA"/>
</dbReference>
<dbReference type="Pfam" id="PF02836">
    <property type="entry name" value="Glyco_hydro_2_C"/>
    <property type="match status" value="1"/>
</dbReference>
<keyword evidence="1" id="KW-0732">Signal</keyword>
<dbReference type="InterPro" id="IPR017853">
    <property type="entry name" value="GH"/>
</dbReference>
<feature type="chain" id="PRO_5027604491" description="Glycoside hydrolase family 2 catalytic domain-containing protein" evidence="1">
    <location>
        <begin position="29"/>
        <end position="1025"/>
    </location>
</feature>
<accession>A0A6V8N7E7</accession>
<evidence type="ECO:0000313" key="4">
    <source>
        <dbReference type="Proteomes" id="UP000587586"/>
    </source>
</evidence>
<gene>
    <name evidence="3" type="ORF">GMLC_08080</name>
</gene>
<dbReference type="RefSeq" id="WP_183359783.1">
    <property type="nucleotide sequence ID" value="NZ_BLXZ01000002.1"/>
</dbReference>